<proteinExistence type="predicted"/>
<dbReference type="VEuPathDB" id="FungiDB:CC1G_11026"/>
<dbReference type="HOGENOM" id="CLU_2979008_0_0_1"/>
<accession>A8NIR8</accession>
<dbReference type="KEGG" id="cci:CC1G_11026"/>
<sequence>MSTQALAHSNAVNEVKRERVKHAHGYPSVSSTSVNPRTMLGLPKANGSGGTLRLSSAL</sequence>
<keyword evidence="3" id="KW-1185">Reference proteome</keyword>
<gene>
    <name evidence="2" type="ORF">CC1G_11026</name>
</gene>
<dbReference type="AlphaFoldDB" id="A8NIR8"/>
<evidence type="ECO:0000313" key="2">
    <source>
        <dbReference type="EMBL" id="EAU87748.2"/>
    </source>
</evidence>
<dbReference type="InParanoid" id="A8NIR8"/>
<protein>
    <submittedName>
        <fullName evidence="2">Uncharacterized protein</fullName>
    </submittedName>
</protein>
<dbReference type="EMBL" id="AACS02000010">
    <property type="protein sequence ID" value="EAU87748.2"/>
    <property type="molecule type" value="Genomic_DNA"/>
</dbReference>
<evidence type="ECO:0000313" key="3">
    <source>
        <dbReference type="Proteomes" id="UP000001861"/>
    </source>
</evidence>
<dbReference type="RefSeq" id="XP_001834056.2">
    <property type="nucleotide sequence ID" value="XM_001834004.2"/>
</dbReference>
<dbReference type="Proteomes" id="UP000001861">
    <property type="component" value="Unassembled WGS sequence"/>
</dbReference>
<name>A8NIR8_COPC7</name>
<feature type="compositionally biased region" description="Polar residues" evidence="1">
    <location>
        <begin position="1"/>
        <end position="12"/>
    </location>
</feature>
<dbReference type="GeneID" id="6010561"/>
<reference evidence="2 3" key="1">
    <citation type="journal article" date="2010" name="Proc. Natl. Acad. Sci. U.S.A.">
        <title>Insights into evolution of multicellular fungi from the assembled chromosomes of the mushroom Coprinopsis cinerea (Coprinus cinereus).</title>
        <authorList>
            <person name="Stajich J.E."/>
            <person name="Wilke S.K."/>
            <person name="Ahren D."/>
            <person name="Au C.H."/>
            <person name="Birren B.W."/>
            <person name="Borodovsky M."/>
            <person name="Burns C."/>
            <person name="Canback B."/>
            <person name="Casselton L.A."/>
            <person name="Cheng C.K."/>
            <person name="Deng J."/>
            <person name="Dietrich F.S."/>
            <person name="Fargo D.C."/>
            <person name="Farman M.L."/>
            <person name="Gathman A.C."/>
            <person name="Goldberg J."/>
            <person name="Guigo R."/>
            <person name="Hoegger P.J."/>
            <person name="Hooker J.B."/>
            <person name="Huggins A."/>
            <person name="James T.Y."/>
            <person name="Kamada T."/>
            <person name="Kilaru S."/>
            <person name="Kodira C."/>
            <person name="Kues U."/>
            <person name="Kupfer D."/>
            <person name="Kwan H.S."/>
            <person name="Lomsadze A."/>
            <person name="Li W."/>
            <person name="Lilly W.W."/>
            <person name="Ma L.J."/>
            <person name="Mackey A.J."/>
            <person name="Manning G."/>
            <person name="Martin F."/>
            <person name="Muraguchi H."/>
            <person name="Natvig D.O."/>
            <person name="Palmerini H."/>
            <person name="Ramesh M.A."/>
            <person name="Rehmeyer C.J."/>
            <person name="Roe B.A."/>
            <person name="Shenoy N."/>
            <person name="Stanke M."/>
            <person name="Ter-Hovhannisyan V."/>
            <person name="Tunlid A."/>
            <person name="Velagapudi R."/>
            <person name="Vision T.J."/>
            <person name="Zeng Q."/>
            <person name="Zolan M.E."/>
            <person name="Pukkila P.J."/>
        </authorList>
    </citation>
    <scope>NUCLEOTIDE SEQUENCE [LARGE SCALE GENOMIC DNA]</scope>
    <source>
        <strain evidence="3">Okayama-7 / 130 / ATCC MYA-4618 / FGSC 9003</strain>
    </source>
</reference>
<comment type="caution">
    <text evidence="2">The sequence shown here is derived from an EMBL/GenBank/DDBJ whole genome shotgun (WGS) entry which is preliminary data.</text>
</comment>
<organism evidence="2 3">
    <name type="scientific">Coprinopsis cinerea (strain Okayama-7 / 130 / ATCC MYA-4618 / FGSC 9003)</name>
    <name type="common">Inky cap fungus</name>
    <name type="synonym">Hormographiella aspergillata</name>
    <dbReference type="NCBI Taxonomy" id="240176"/>
    <lineage>
        <taxon>Eukaryota</taxon>
        <taxon>Fungi</taxon>
        <taxon>Dikarya</taxon>
        <taxon>Basidiomycota</taxon>
        <taxon>Agaricomycotina</taxon>
        <taxon>Agaricomycetes</taxon>
        <taxon>Agaricomycetidae</taxon>
        <taxon>Agaricales</taxon>
        <taxon>Agaricineae</taxon>
        <taxon>Psathyrellaceae</taxon>
        <taxon>Coprinopsis</taxon>
    </lineage>
</organism>
<evidence type="ECO:0000256" key="1">
    <source>
        <dbReference type="SAM" id="MobiDB-lite"/>
    </source>
</evidence>
<feature type="region of interest" description="Disordered" evidence="1">
    <location>
        <begin position="1"/>
        <end position="58"/>
    </location>
</feature>